<dbReference type="AlphaFoldDB" id="A0A0N5AUR8"/>
<sequence length="70" mass="8100">MLTVASTIAVPQYYYYPRHSYSHSSELFYGGYGYGNRYGNSAYGYQQAMYYPNQLQQQQPAPAQAQIQRI</sequence>
<evidence type="ECO:0000313" key="2">
    <source>
        <dbReference type="WBParaSite" id="SMUV_0000861001-mRNA-1"/>
    </source>
</evidence>
<protein>
    <submittedName>
        <fullName evidence="2">Uncharacterized protein</fullName>
    </submittedName>
</protein>
<name>A0A0N5AUR8_9BILA</name>
<reference evidence="2" key="1">
    <citation type="submission" date="2017-02" db="UniProtKB">
        <authorList>
            <consortium name="WormBaseParasite"/>
        </authorList>
    </citation>
    <scope>IDENTIFICATION</scope>
</reference>
<evidence type="ECO:0000313" key="1">
    <source>
        <dbReference type="Proteomes" id="UP000046393"/>
    </source>
</evidence>
<dbReference type="Proteomes" id="UP000046393">
    <property type="component" value="Unplaced"/>
</dbReference>
<accession>A0A0N5AUR8</accession>
<dbReference type="WBParaSite" id="SMUV_0000861001-mRNA-1">
    <property type="protein sequence ID" value="SMUV_0000861001-mRNA-1"/>
    <property type="gene ID" value="SMUV_0000861001"/>
</dbReference>
<keyword evidence="1" id="KW-1185">Reference proteome</keyword>
<proteinExistence type="predicted"/>
<organism evidence="1 2">
    <name type="scientific">Syphacia muris</name>
    <dbReference type="NCBI Taxonomy" id="451379"/>
    <lineage>
        <taxon>Eukaryota</taxon>
        <taxon>Metazoa</taxon>
        <taxon>Ecdysozoa</taxon>
        <taxon>Nematoda</taxon>
        <taxon>Chromadorea</taxon>
        <taxon>Rhabditida</taxon>
        <taxon>Spirurina</taxon>
        <taxon>Oxyuridomorpha</taxon>
        <taxon>Oxyuroidea</taxon>
        <taxon>Oxyuridae</taxon>
        <taxon>Syphacia</taxon>
    </lineage>
</organism>